<evidence type="ECO:0008006" key="2">
    <source>
        <dbReference type="Google" id="ProtNLM"/>
    </source>
</evidence>
<name>A0A6M3LZS3_9ZZZZ</name>
<sequence>MSTFTIEGEEIITKTVGDGGDSGRIYVPKSWLGETVKVVRLSNNGKEKEEGKEGERGVNIA</sequence>
<proteinExistence type="predicted"/>
<organism evidence="1">
    <name type="scientific">viral metagenome</name>
    <dbReference type="NCBI Taxonomy" id="1070528"/>
    <lineage>
        <taxon>unclassified sequences</taxon>
        <taxon>metagenomes</taxon>
        <taxon>organismal metagenomes</taxon>
    </lineage>
</organism>
<accession>A0A6M3LZS3</accession>
<dbReference type="NCBIfam" id="NF033496">
    <property type="entry name" value="DUF2080_fam_acc"/>
    <property type="match status" value="1"/>
</dbReference>
<reference evidence="1" key="1">
    <citation type="submission" date="2020-03" db="EMBL/GenBank/DDBJ databases">
        <title>The deep terrestrial virosphere.</title>
        <authorList>
            <person name="Holmfeldt K."/>
            <person name="Nilsson E."/>
            <person name="Simone D."/>
            <person name="Lopez-Fernandez M."/>
            <person name="Wu X."/>
            <person name="de Brujin I."/>
            <person name="Lundin D."/>
            <person name="Andersson A."/>
            <person name="Bertilsson S."/>
            <person name="Dopson M."/>
        </authorList>
    </citation>
    <scope>NUCLEOTIDE SEQUENCE</scope>
    <source>
        <strain evidence="1">MM171A02050</strain>
    </source>
</reference>
<protein>
    <recommendedName>
        <fullName evidence="2">DUF2080 family transposase-associated protein</fullName>
    </recommendedName>
</protein>
<evidence type="ECO:0000313" key="1">
    <source>
        <dbReference type="EMBL" id="QJA98275.1"/>
    </source>
</evidence>
<gene>
    <name evidence="1" type="ORF">MM171A02050_0008</name>
</gene>
<dbReference type="EMBL" id="MT143567">
    <property type="protein sequence ID" value="QJA98275.1"/>
    <property type="molecule type" value="Genomic_DNA"/>
</dbReference>
<dbReference type="AlphaFoldDB" id="A0A6M3LZS3"/>